<name>A0A8J4H4J1_9BACL</name>
<accession>A0A8J4H4J1</accession>
<comment type="caution">
    <text evidence="2">The sequence shown here is derived from an EMBL/GenBank/DDBJ whole genome shotgun (WGS) entry which is preliminary data.</text>
</comment>
<gene>
    <name evidence="2" type="ORF">XYCOK13_22850</name>
</gene>
<dbReference type="InterPro" id="IPR018729">
    <property type="entry name" value="DUF2269_transmembrane"/>
</dbReference>
<feature type="transmembrane region" description="Helical" evidence="1">
    <location>
        <begin position="129"/>
        <end position="148"/>
    </location>
</feature>
<keyword evidence="3" id="KW-1185">Reference proteome</keyword>
<dbReference type="EMBL" id="BOVK01000028">
    <property type="protein sequence ID" value="GIQ69461.1"/>
    <property type="molecule type" value="Genomic_DNA"/>
</dbReference>
<proteinExistence type="predicted"/>
<reference evidence="2" key="1">
    <citation type="submission" date="2021-04" db="EMBL/GenBank/DDBJ databases">
        <title>Draft genome sequence of Xylanibacillus composti strain K13.</title>
        <authorList>
            <person name="Uke A."/>
            <person name="Chhe C."/>
            <person name="Baramee S."/>
            <person name="Kosugi A."/>
        </authorList>
    </citation>
    <scope>NUCLEOTIDE SEQUENCE</scope>
    <source>
        <strain evidence="2">K13</strain>
    </source>
</reference>
<evidence type="ECO:0000256" key="1">
    <source>
        <dbReference type="SAM" id="Phobius"/>
    </source>
</evidence>
<feature type="transmembrane region" description="Helical" evidence="1">
    <location>
        <begin position="46"/>
        <end position="68"/>
    </location>
</feature>
<dbReference type="AlphaFoldDB" id="A0A8J4H4J1"/>
<sequence length="153" mass="17160">MKWMLFLHVLGAILFFGNILVTAFWKVMADATRNLEIIHAGARKVLAADYVFTIPGLVLLIITGNYMAHRMGYAMNEVNWVSVSNGLFALTGVIWLAVLIPLQVRMVRYSKQSVEQGEITGAYQAASRYWMIFGSLATLIPLVILYLMTAKPF</sequence>
<feature type="transmembrane region" description="Helical" evidence="1">
    <location>
        <begin position="6"/>
        <end position="25"/>
    </location>
</feature>
<dbReference type="RefSeq" id="WP_213412263.1">
    <property type="nucleotide sequence ID" value="NZ_BOVK01000028.1"/>
</dbReference>
<keyword evidence="1" id="KW-0472">Membrane</keyword>
<dbReference type="Pfam" id="PF10027">
    <property type="entry name" value="DUF2269"/>
    <property type="match status" value="1"/>
</dbReference>
<evidence type="ECO:0000313" key="2">
    <source>
        <dbReference type="EMBL" id="GIQ69461.1"/>
    </source>
</evidence>
<keyword evidence="1" id="KW-1133">Transmembrane helix</keyword>
<dbReference type="Proteomes" id="UP000677918">
    <property type="component" value="Unassembled WGS sequence"/>
</dbReference>
<keyword evidence="1" id="KW-0812">Transmembrane</keyword>
<organism evidence="2 3">
    <name type="scientific">Xylanibacillus composti</name>
    <dbReference type="NCBI Taxonomy" id="1572762"/>
    <lineage>
        <taxon>Bacteria</taxon>
        <taxon>Bacillati</taxon>
        <taxon>Bacillota</taxon>
        <taxon>Bacilli</taxon>
        <taxon>Bacillales</taxon>
        <taxon>Paenibacillaceae</taxon>
        <taxon>Xylanibacillus</taxon>
    </lineage>
</organism>
<evidence type="ECO:0000313" key="3">
    <source>
        <dbReference type="Proteomes" id="UP000677918"/>
    </source>
</evidence>
<feature type="transmembrane region" description="Helical" evidence="1">
    <location>
        <begin position="80"/>
        <end position="102"/>
    </location>
</feature>
<protein>
    <submittedName>
        <fullName evidence="2">Membrane protein</fullName>
    </submittedName>
</protein>